<dbReference type="InterPro" id="IPR013324">
    <property type="entry name" value="RNA_pol_sigma_r3/r4-like"/>
</dbReference>
<dbReference type="InterPro" id="IPR014327">
    <property type="entry name" value="RNA_pol_sigma70_bacteroid"/>
</dbReference>
<feature type="transmembrane region" description="Helical" evidence="5">
    <location>
        <begin position="179"/>
        <end position="196"/>
    </location>
</feature>
<proteinExistence type="inferred from homology"/>
<evidence type="ECO:0000259" key="7">
    <source>
        <dbReference type="Pfam" id="PF08281"/>
    </source>
</evidence>
<name>A0AA49GTK6_9BACT</name>
<protein>
    <submittedName>
        <fullName evidence="8">RNA polymerase sigma-70 factor</fullName>
    </submittedName>
</protein>
<dbReference type="InterPro" id="IPR039425">
    <property type="entry name" value="RNA_pol_sigma-70-like"/>
</dbReference>
<dbReference type="NCBIfam" id="TIGR02985">
    <property type="entry name" value="Sig70_bacteroi1"/>
    <property type="match status" value="1"/>
</dbReference>
<keyword evidence="3" id="KW-0731">Sigma factor</keyword>
<dbReference type="Pfam" id="PF04542">
    <property type="entry name" value="Sigma70_r2"/>
    <property type="match status" value="1"/>
</dbReference>
<dbReference type="InterPro" id="IPR036388">
    <property type="entry name" value="WH-like_DNA-bd_sf"/>
</dbReference>
<reference evidence="8" key="2">
    <citation type="journal article" date="2024" name="Antonie Van Leeuwenhoek">
        <title>Roseihalotalea indica gen. nov., sp. nov., a halophilic Bacteroidetes from mesopelagic Southwest Indian Ocean with higher carbohydrate metabolic potential.</title>
        <authorList>
            <person name="Chen B."/>
            <person name="Zhang M."/>
            <person name="Lin D."/>
            <person name="Ye J."/>
            <person name="Tang K."/>
        </authorList>
    </citation>
    <scope>NUCLEOTIDE SEQUENCE</scope>
    <source>
        <strain evidence="8">TK19036</strain>
    </source>
</reference>
<keyword evidence="5" id="KW-1133">Transmembrane helix</keyword>
<dbReference type="Pfam" id="PF08281">
    <property type="entry name" value="Sigma70_r4_2"/>
    <property type="match status" value="1"/>
</dbReference>
<dbReference type="InterPro" id="IPR007627">
    <property type="entry name" value="RNA_pol_sigma70_r2"/>
</dbReference>
<keyword evidence="5" id="KW-0812">Transmembrane</keyword>
<dbReference type="NCBIfam" id="TIGR02937">
    <property type="entry name" value="sigma70-ECF"/>
    <property type="match status" value="1"/>
</dbReference>
<feature type="domain" description="RNA polymerase sigma-70 region 2" evidence="6">
    <location>
        <begin position="27"/>
        <end position="91"/>
    </location>
</feature>
<dbReference type="SUPFAM" id="SSF88659">
    <property type="entry name" value="Sigma3 and sigma4 domains of RNA polymerase sigma factors"/>
    <property type="match status" value="1"/>
</dbReference>
<dbReference type="SUPFAM" id="SSF88946">
    <property type="entry name" value="Sigma2 domain of RNA polymerase sigma factors"/>
    <property type="match status" value="1"/>
</dbReference>
<keyword evidence="2" id="KW-0805">Transcription regulation</keyword>
<organism evidence="8">
    <name type="scientific">Roseihalotalea indica</name>
    <dbReference type="NCBI Taxonomy" id="2867963"/>
    <lineage>
        <taxon>Bacteria</taxon>
        <taxon>Pseudomonadati</taxon>
        <taxon>Bacteroidota</taxon>
        <taxon>Cytophagia</taxon>
        <taxon>Cytophagales</taxon>
        <taxon>Catalimonadaceae</taxon>
        <taxon>Roseihalotalea</taxon>
    </lineage>
</organism>
<dbReference type="GO" id="GO:0016987">
    <property type="term" value="F:sigma factor activity"/>
    <property type="evidence" value="ECO:0007669"/>
    <property type="project" value="UniProtKB-KW"/>
</dbReference>
<dbReference type="AlphaFoldDB" id="A0AA49GTK6"/>
<evidence type="ECO:0000256" key="5">
    <source>
        <dbReference type="SAM" id="Phobius"/>
    </source>
</evidence>
<dbReference type="InterPro" id="IPR014284">
    <property type="entry name" value="RNA_pol_sigma-70_dom"/>
</dbReference>
<dbReference type="InterPro" id="IPR013325">
    <property type="entry name" value="RNA_pol_sigma_r2"/>
</dbReference>
<keyword evidence="5" id="KW-0472">Membrane</keyword>
<gene>
    <name evidence="8" type="ORF">K4G66_13195</name>
</gene>
<keyword evidence="4" id="KW-0804">Transcription</keyword>
<evidence type="ECO:0000256" key="1">
    <source>
        <dbReference type="ARBA" id="ARBA00010641"/>
    </source>
</evidence>
<evidence type="ECO:0000256" key="4">
    <source>
        <dbReference type="ARBA" id="ARBA00023163"/>
    </source>
</evidence>
<comment type="similarity">
    <text evidence="1">Belongs to the sigma-70 factor family. ECF subfamily.</text>
</comment>
<dbReference type="EMBL" id="CP120682">
    <property type="protein sequence ID" value="WKN39648.1"/>
    <property type="molecule type" value="Genomic_DNA"/>
</dbReference>
<dbReference type="Gene3D" id="1.10.10.10">
    <property type="entry name" value="Winged helix-like DNA-binding domain superfamily/Winged helix DNA-binding domain"/>
    <property type="match status" value="1"/>
</dbReference>
<feature type="domain" description="RNA polymerase sigma factor 70 region 4 type 2" evidence="7">
    <location>
        <begin position="126"/>
        <end position="172"/>
    </location>
</feature>
<dbReference type="InterPro" id="IPR013249">
    <property type="entry name" value="RNA_pol_sigma70_r4_t2"/>
</dbReference>
<evidence type="ECO:0000313" key="8">
    <source>
        <dbReference type="EMBL" id="WKN39648.1"/>
    </source>
</evidence>
<dbReference type="PANTHER" id="PTHR43133">
    <property type="entry name" value="RNA POLYMERASE ECF-TYPE SIGMA FACTO"/>
    <property type="match status" value="1"/>
</dbReference>
<sequence length="197" mass="23120">MRTNIPITEPIIVRFVQGQADAFRLIFDAYHGRIFAYSAKIAQSSTEAEEITQQVFIRLWEKRHLVDATQPLEPYLYKITRHCAFNHLKKKAYHAQQQEQVSKAFLRTQRTEENVSYAECERLTKQVINALPEKRQVIFKMHFEEGYSPGEIATLLGISLATVKSQLVKATKTVRNFLLNYRTISWVTLPIFYWFFK</sequence>
<accession>A0AA49GTK6</accession>
<dbReference type="PANTHER" id="PTHR43133:SF46">
    <property type="entry name" value="RNA POLYMERASE SIGMA-70 FACTOR ECF SUBFAMILY"/>
    <property type="match status" value="1"/>
</dbReference>
<evidence type="ECO:0000256" key="2">
    <source>
        <dbReference type="ARBA" id="ARBA00023015"/>
    </source>
</evidence>
<dbReference type="Gene3D" id="1.10.1740.10">
    <property type="match status" value="1"/>
</dbReference>
<dbReference type="GO" id="GO:0006352">
    <property type="term" value="P:DNA-templated transcription initiation"/>
    <property type="evidence" value="ECO:0007669"/>
    <property type="project" value="InterPro"/>
</dbReference>
<evidence type="ECO:0000256" key="3">
    <source>
        <dbReference type="ARBA" id="ARBA00023082"/>
    </source>
</evidence>
<evidence type="ECO:0000259" key="6">
    <source>
        <dbReference type="Pfam" id="PF04542"/>
    </source>
</evidence>
<reference evidence="8" key="1">
    <citation type="journal article" date="2023" name="Comput. Struct. Biotechnol. J.">
        <title>Discovery of a novel marine Bacteroidetes with a rich repertoire of carbohydrate-active enzymes.</title>
        <authorList>
            <person name="Chen B."/>
            <person name="Liu G."/>
            <person name="Chen Q."/>
            <person name="Wang H."/>
            <person name="Liu L."/>
            <person name="Tang K."/>
        </authorList>
    </citation>
    <scope>NUCLEOTIDE SEQUENCE</scope>
    <source>
        <strain evidence="8">TK19036</strain>
    </source>
</reference>
<dbReference type="GO" id="GO:0003677">
    <property type="term" value="F:DNA binding"/>
    <property type="evidence" value="ECO:0007669"/>
    <property type="project" value="InterPro"/>
</dbReference>
<dbReference type="CDD" id="cd06171">
    <property type="entry name" value="Sigma70_r4"/>
    <property type="match status" value="1"/>
</dbReference>